<comment type="caution">
    <text evidence="1">The sequence shown here is derived from an EMBL/GenBank/DDBJ whole genome shotgun (WGS) entry which is preliminary data.</text>
</comment>
<name>A0AAN8WM59_HALRR</name>
<keyword evidence="2" id="KW-1185">Reference proteome</keyword>
<gene>
    <name evidence="1" type="ORF">SK128_001944</name>
</gene>
<reference evidence="1 2" key="1">
    <citation type="submission" date="2023-11" db="EMBL/GenBank/DDBJ databases">
        <title>Halocaridina rubra genome assembly.</title>
        <authorList>
            <person name="Smith C."/>
        </authorList>
    </citation>
    <scope>NUCLEOTIDE SEQUENCE [LARGE SCALE GENOMIC DNA]</scope>
    <source>
        <strain evidence="1">EP-1</strain>
        <tissue evidence="1">Whole</tissue>
    </source>
</reference>
<accession>A0AAN8WM59</accession>
<protein>
    <submittedName>
        <fullName evidence="1">Uncharacterized protein</fullName>
    </submittedName>
</protein>
<evidence type="ECO:0000313" key="1">
    <source>
        <dbReference type="EMBL" id="KAK7068685.1"/>
    </source>
</evidence>
<dbReference type="EMBL" id="JAXCGZ010017153">
    <property type="protein sequence ID" value="KAK7068685.1"/>
    <property type="molecule type" value="Genomic_DNA"/>
</dbReference>
<evidence type="ECO:0000313" key="2">
    <source>
        <dbReference type="Proteomes" id="UP001381693"/>
    </source>
</evidence>
<sequence>MYKRDNNATTLENLLLTLREYRELKSDVRTKHFQNFLQSINAHTSSSKIWQSINALVGKNISVSQTNDSQTLAEELLLQYSKTSSFENLPCDIQQRLRNLDFERMMNIELSCARTMEEDRFIDYITKNELDFALSHGKSTSPGEDGITYQSKTTSWRYGVLPAVRTLKKTEEERILHSSPIYSTPPIQNVGEKVLNAIGMSLVISPS</sequence>
<dbReference type="Proteomes" id="UP001381693">
    <property type="component" value="Unassembled WGS sequence"/>
</dbReference>
<organism evidence="1 2">
    <name type="scientific">Halocaridina rubra</name>
    <name type="common">Hawaiian red shrimp</name>
    <dbReference type="NCBI Taxonomy" id="373956"/>
    <lineage>
        <taxon>Eukaryota</taxon>
        <taxon>Metazoa</taxon>
        <taxon>Ecdysozoa</taxon>
        <taxon>Arthropoda</taxon>
        <taxon>Crustacea</taxon>
        <taxon>Multicrustacea</taxon>
        <taxon>Malacostraca</taxon>
        <taxon>Eumalacostraca</taxon>
        <taxon>Eucarida</taxon>
        <taxon>Decapoda</taxon>
        <taxon>Pleocyemata</taxon>
        <taxon>Caridea</taxon>
        <taxon>Atyoidea</taxon>
        <taxon>Atyidae</taxon>
        <taxon>Halocaridina</taxon>
    </lineage>
</organism>
<dbReference type="AlphaFoldDB" id="A0AAN8WM59"/>
<proteinExistence type="predicted"/>